<evidence type="ECO:0000313" key="3">
    <source>
        <dbReference type="Proteomes" id="UP000243528"/>
    </source>
</evidence>
<accession>A0A2P8DWI3</accession>
<feature type="compositionally biased region" description="Basic and acidic residues" evidence="1">
    <location>
        <begin position="1"/>
        <end position="31"/>
    </location>
</feature>
<reference evidence="2 3" key="1">
    <citation type="submission" date="2018-03" db="EMBL/GenBank/DDBJ databases">
        <title>Genomic Encyclopedia of Archaeal and Bacterial Type Strains, Phase II (KMG-II): from individual species to whole genera.</title>
        <authorList>
            <person name="Goeker M."/>
        </authorList>
    </citation>
    <scope>NUCLEOTIDE SEQUENCE [LARGE SCALE GENOMIC DNA]</scope>
    <source>
        <strain evidence="2 3">DSM 45211</strain>
    </source>
</reference>
<dbReference type="EMBL" id="PYGE01000013">
    <property type="protein sequence ID" value="PSL01562.1"/>
    <property type="molecule type" value="Genomic_DNA"/>
</dbReference>
<evidence type="ECO:0000313" key="2">
    <source>
        <dbReference type="EMBL" id="PSL01562.1"/>
    </source>
</evidence>
<keyword evidence="3" id="KW-1185">Reference proteome</keyword>
<organism evidence="2 3">
    <name type="scientific">Haloactinopolyspora alba</name>
    <dbReference type="NCBI Taxonomy" id="648780"/>
    <lineage>
        <taxon>Bacteria</taxon>
        <taxon>Bacillati</taxon>
        <taxon>Actinomycetota</taxon>
        <taxon>Actinomycetes</taxon>
        <taxon>Jiangellales</taxon>
        <taxon>Jiangellaceae</taxon>
        <taxon>Haloactinopolyspora</taxon>
    </lineage>
</organism>
<evidence type="ECO:0000256" key="1">
    <source>
        <dbReference type="SAM" id="MobiDB-lite"/>
    </source>
</evidence>
<dbReference type="Proteomes" id="UP000243528">
    <property type="component" value="Unassembled WGS sequence"/>
</dbReference>
<sequence>MQRFEQEADPDGRLSPQERARRAQQLKREHMQSIGKKGQSLDAWVERVVNRAGELTPENIERLRALLPPAETNTDSAA</sequence>
<name>A0A2P8DWI3_9ACTN</name>
<comment type="caution">
    <text evidence="2">The sequence shown here is derived from an EMBL/GenBank/DDBJ whole genome shotgun (WGS) entry which is preliminary data.</text>
</comment>
<protein>
    <submittedName>
        <fullName evidence="2">Uncharacterized protein</fullName>
    </submittedName>
</protein>
<dbReference type="AlphaFoldDB" id="A0A2P8DWI3"/>
<gene>
    <name evidence="2" type="ORF">CLV30_11350</name>
</gene>
<feature type="region of interest" description="Disordered" evidence="1">
    <location>
        <begin position="1"/>
        <end position="37"/>
    </location>
</feature>
<proteinExistence type="predicted"/>